<dbReference type="Proteomes" id="UP000218627">
    <property type="component" value="Unassembled WGS sequence"/>
</dbReference>
<dbReference type="AlphaFoldDB" id="A0A285NUZ4"/>
<protein>
    <submittedName>
        <fullName evidence="1">Uncharacterized protein</fullName>
    </submittedName>
</protein>
<organism evidence="1 2">
    <name type="scientific">Hydrogenobacter hydrogenophilus</name>
    <dbReference type="NCBI Taxonomy" id="35835"/>
    <lineage>
        <taxon>Bacteria</taxon>
        <taxon>Pseudomonadati</taxon>
        <taxon>Aquificota</taxon>
        <taxon>Aquificia</taxon>
        <taxon>Aquificales</taxon>
        <taxon>Aquificaceae</taxon>
        <taxon>Hydrogenobacter</taxon>
    </lineage>
</organism>
<gene>
    <name evidence="1" type="ORF">SAMN06265353_0695</name>
</gene>
<name>A0A285NUZ4_9AQUI</name>
<dbReference type="RefSeq" id="WP_096601141.1">
    <property type="nucleotide sequence ID" value="NZ_OBEN01000002.1"/>
</dbReference>
<dbReference type="OrthoDB" id="15142at2"/>
<sequence length="152" mass="17923">MGLFIEDLLNFGNLMDAEIDIQLQKDLLKSAYPKLNFELDDGLLKIQVETKGLLFKKKREIRLSENTDSVKNDRNTGRRYILMRALTKDIPEELIKEEVFLVDGELFGMDVWPAVKLTEVYEKIPKQFKERLTLTRYKLKKDGIRIFLRVEK</sequence>
<dbReference type="EMBL" id="OBEN01000002">
    <property type="protein sequence ID" value="SNZ13312.1"/>
    <property type="molecule type" value="Genomic_DNA"/>
</dbReference>
<accession>A0A285NUZ4</accession>
<evidence type="ECO:0000313" key="1">
    <source>
        <dbReference type="EMBL" id="SNZ13312.1"/>
    </source>
</evidence>
<evidence type="ECO:0000313" key="2">
    <source>
        <dbReference type="Proteomes" id="UP000218627"/>
    </source>
</evidence>
<proteinExistence type="predicted"/>
<keyword evidence="2" id="KW-1185">Reference proteome</keyword>
<reference evidence="2" key="1">
    <citation type="submission" date="2017-09" db="EMBL/GenBank/DDBJ databases">
        <authorList>
            <person name="Varghese N."/>
            <person name="Submissions S."/>
        </authorList>
    </citation>
    <scope>NUCLEOTIDE SEQUENCE [LARGE SCALE GENOMIC DNA]</scope>
    <source>
        <strain evidence="2">DSM 2913</strain>
    </source>
</reference>